<dbReference type="Pfam" id="PF00005">
    <property type="entry name" value="ABC_tran"/>
    <property type="match status" value="1"/>
</dbReference>
<feature type="domain" description="ABC transporter" evidence="1">
    <location>
        <begin position="2"/>
        <end position="221"/>
    </location>
</feature>
<organism evidence="2 3">
    <name type="scientific">Georgenia soli</name>
    <dbReference type="NCBI Taxonomy" id="638953"/>
    <lineage>
        <taxon>Bacteria</taxon>
        <taxon>Bacillati</taxon>
        <taxon>Actinomycetota</taxon>
        <taxon>Actinomycetes</taxon>
        <taxon>Micrococcales</taxon>
        <taxon>Bogoriellaceae</taxon>
        <taxon>Georgenia</taxon>
    </lineage>
</organism>
<comment type="caution">
    <text evidence="2">The sequence shown here is derived from an EMBL/GenBank/DDBJ whole genome shotgun (WGS) entry which is preliminary data.</text>
</comment>
<proteinExistence type="predicted"/>
<dbReference type="GO" id="GO:0005886">
    <property type="term" value="C:plasma membrane"/>
    <property type="evidence" value="ECO:0007669"/>
    <property type="project" value="TreeGrafter"/>
</dbReference>
<dbReference type="PANTHER" id="PTHR24220:SF86">
    <property type="entry name" value="ABC TRANSPORTER ABCH.1"/>
    <property type="match status" value="1"/>
</dbReference>
<dbReference type="GO" id="GO:0005524">
    <property type="term" value="F:ATP binding"/>
    <property type="evidence" value="ECO:0007669"/>
    <property type="project" value="UniProtKB-KW"/>
</dbReference>
<dbReference type="InterPro" id="IPR015854">
    <property type="entry name" value="ABC_transpr_LolD-like"/>
</dbReference>
<reference evidence="2 3" key="1">
    <citation type="submission" date="2017-10" db="EMBL/GenBank/DDBJ databases">
        <title>Sequencing the genomes of 1000 actinobacteria strains.</title>
        <authorList>
            <person name="Klenk H.-P."/>
        </authorList>
    </citation>
    <scope>NUCLEOTIDE SEQUENCE [LARGE SCALE GENOMIC DNA]</scope>
    <source>
        <strain evidence="2 3">DSM 21838</strain>
    </source>
</reference>
<evidence type="ECO:0000259" key="1">
    <source>
        <dbReference type="PROSITE" id="PS50893"/>
    </source>
</evidence>
<dbReference type="SUPFAM" id="SSF52540">
    <property type="entry name" value="P-loop containing nucleoside triphosphate hydrolases"/>
    <property type="match status" value="1"/>
</dbReference>
<dbReference type="GO" id="GO:0016887">
    <property type="term" value="F:ATP hydrolysis activity"/>
    <property type="evidence" value="ECO:0007669"/>
    <property type="project" value="InterPro"/>
</dbReference>
<gene>
    <name evidence="2" type="ORF">ATJ97_2370</name>
</gene>
<keyword evidence="3" id="KW-1185">Reference proteome</keyword>
<dbReference type="RefSeq" id="WP_170037402.1">
    <property type="nucleotide sequence ID" value="NZ_PDJI01000004.1"/>
</dbReference>
<dbReference type="GO" id="GO:0022857">
    <property type="term" value="F:transmembrane transporter activity"/>
    <property type="evidence" value="ECO:0007669"/>
    <property type="project" value="TreeGrafter"/>
</dbReference>
<keyword evidence="2" id="KW-0547">Nucleotide-binding</keyword>
<dbReference type="InterPro" id="IPR003439">
    <property type="entry name" value="ABC_transporter-like_ATP-bd"/>
</dbReference>
<evidence type="ECO:0000313" key="3">
    <source>
        <dbReference type="Proteomes" id="UP000222106"/>
    </source>
</evidence>
<protein>
    <submittedName>
        <fullName evidence="2">Putative ABC transport system ATP-binding protein/D-methionine transport system ATP-binding protein</fullName>
    </submittedName>
</protein>
<sequence>MYDLIDVRMTRTGPHGPVDVLRDIDLHVPTGQVVAVHGSDVAARAALVRVLTGLERPSSGSVRFNDESLAVMTTKRLAQVRARELGLVPHPPRLLDRLTAEENVELGLARQGVDPADRRQRTDAALAAVGLGTARHSYPTQLSEEDRQRVAVARAIAAGAVVLVVEEPTPAVMLILVRLSRTMRITVVVTTQDETVAARATSVHRLDRGRIEQQEASRRVAS</sequence>
<dbReference type="PROSITE" id="PS50893">
    <property type="entry name" value="ABC_TRANSPORTER_2"/>
    <property type="match status" value="1"/>
</dbReference>
<dbReference type="PANTHER" id="PTHR24220">
    <property type="entry name" value="IMPORT ATP-BINDING PROTEIN"/>
    <property type="match status" value="1"/>
</dbReference>
<dbReference type="AlphaFoldDB" id="A0A2A9ENL8"/>
<dbReference type="InterPro" id="IPR027417">
    <property type="entry name" value="P-loop_NTPase"/>
</dbReference>
<accession>A0A2A9ENL8</accession>
<evidence type="ECO:0000313" key="2">
    <source>
        <dbReference type="EMBL" id="PFG39852.1"/>
    </source>
</evidence>
<dbReference type="Gene3D" id="3.40.50.300">
    <property type="entry name" value="P-loop containing nucleotide triphosphate hydrolases"/>
    <property type="match status" value="1"/>
</dbReference>
<dbReference type="Proteomes" id="UP000222106">
    <property type="component" value="Unassembled WGS sequence"/>
</dbReference>
<name>A0A2A9ENL8_9MICO</name>
<keyword evidence="2" id="KW-0067">ATP-binding</keyword>
<dbReference type="EMBL" id="PDJI01000004">
    <property type="protein sequence ID" value="PFG39852.1"/>
    <property type="molecule type" value="Genomic_DNA"/>
</dbReference>